<accession>W9AJK7</accession>
<dbReference type="PANTHER" id="PTHR47469">
    <property type="entry name" value="MONOOXYGENASE-LIKE"/>
    <property type="match status" value="1"/>
</dbReference>
<dbReference type="EMBL" id="CCBB010000001">
    <property type="protein sequence ID" value="CDO05633.1"/>
    <property type="molecule type" value="Genomic_DNA"/>
</dbReference>
<dbReference type="InterPro" id="IPR054707">
    <property type="entry name" value="DhpH_subs-bd"/>
</dbReference>
<name>W9AJK7_MYCCO</name>
<dbReference type="InterPro" id="IPR053212">
    <property type="entry name" value="DHP_3-monooxygenase"/>
</dbReference>
<dbReference type="SUPFAM" id="SSF51905">
    <property type="entry name" value="FAD/NAD(P)-binding domain"/>
    <property type="match status" value="1"/>
</dbReference>
<dbReference type="RefSeq" id="WP_051560961.1">
    <property type="nucleotide sequence ID" value="NZ_CCBB010000001.1"/>
</dbReference>
<evidence type="ECO:0000313" key="3">
    <source>
        <dbReference type="Proteomes" id="UP000028870"/>
    </source>
</evidence>
<evidence type="ECO:0000259" key="1">
    <source>
        <dbReference type="Pfam" id="PF22607"/>
    </source>
</evidence>
<dbReference type="Pfam" id="PF22607">
    <property type="entry name" value="FAD_binding-like"/>
    <property type="match status" value="1"/>
</dbReference>
<proteinExistence type="predicted"/>
<evidence type="ECO:0000313" key="2">
    <source>
        <dbReference type="EMBL" id="CDO05633.1"/>
    </source>
</evidence>
<reference evidence="2" key="1">
    <citation type="submission" date="2014-03" db="EMBL/GenBank/DDBJ databases">
        <title>Draft Genome Sequence of Mycobacterium cosmeticum DSM 44829.</title>
        <authorList>
            <person name="Croce O."/>
            <person name="Robert C."/>
            <person name="Raoult D."/>
            <person name="Drancourt M."/>
        </authorList>
    </citation>
    <scope>NUCLEOTIDE SEQUENCE [LARGE SCALE GENOMIC DNA]</scope>
    <source>
        <strain evidence="2">DSM 44829</strain>
    </source>
</reference>
<dbReference type="eggNOG" id="COG0654">
    <property type="taxonomic scope" value="Bacteria"/>
</dbReference>
<sequence length="392" mass="41539">MTRPHVIADAATTTFRAAIIGGSLGGLAAAHELRSIGAEVAVYERSVGRTEARGAGIVMQPEVASLLAQVGRSVPSVSVQLAERQQLHRHGVPDRYPAPQWMSAWDTLYGALRAPLSDICLRLDSRLTGLSTAGGQVSAEFGDGYTTTADLLVGADGIGSATRELLTGDNQLRYAGYVAFRGLLPEHSLPGPLHDLLTNRFTLFAVPGMQMLCYLVPGPDGARAEGGRRVNWVWYVNTAEAVLPHLLTGRSGRRFEFFLPPGELAGAALESVLALTEAALPQPFAELVRLTPIFLQPVFDLPPAPRVGEHTVLIGDAAGTVRPHTASGTSKAFGDAAGLAHALTGWRRGEPLPLRRLDAWAAQRTVHLADIADAGVRLAARSQLGVGGPQFL</sequence>
<comment type="caution">
    <text evidence="2">The sequence shown here is derived from an EMBL/GenBank/DDBJ whole genome shotgun (WGS) entry which is preliminary data.</text>
</comment>
<gene>
    <name evidence="2" type="ORF">BN977_00407</name>
</gene>
<dbReference type="OrthoDB" id="9782160at2"/>
<dbReference type="Proteomes" id="UP000028870">
    <property type="component" value="Unassembled WGS sequence"/>
</dbReference>
<dbReference type="Gene3D" id="3.50.50.60">
    <property type="entry name" value="FAD/NAD(P)-binding domain"/>
    <property type="match status" value="2"/>
</dbReference>
<dbReference type="InterPro" id="IPR036188">
    <property type="entry name" value="FAD/NAD-bd_sf"/>
</dbReference>
<dbReference type="NCBIfam" id="NF005566">
    <property type="entry name" value="PRK07236.1"/>
    <property type="match status" value="1"/>
</dbReference>
<protein>
    <submittedName>
        <fullName evidence="2">Salicylate hydroxylase</fullName>
    </submittedName>
</protein>
<keyword evidence="3" id="KW-1185">Reference proteome</keyword>
<feature type="domain" description="2,6-dihydroxypyridine 3-monooxygenase substrate binding" evidence="1">
    <location>
        <begin position="174"/>
        <end position="292"/>
    </location>
</feature>
<dbReference type="AlphaFoldDB" id="W9AJK7"/>
<dbReference type="PRINTS" id="PR00420">
    <property type="entry name" value="RNGMNOXGNASE"/>
</dbReference>
<dbReference type="PANTHER" id="PTHR47469:SF2">
    <property type="entry name" value="OS06G0597600 PROTEIN"/>
    <property type="match status" value="1"/>
</dbReference>
<dbReference type="STRING" id="258533.BN977_00407"/>
<reference evidence="2" key="2">
    <citation type="submission" date="2014-03" db="EMBL/GenBank/DDBJ databases">
        <authorList>
            <person name="Urmite Genomes"/>
        </authorList>
    </citation>
    <scope>NUCLEOTIDE SEQUENCE</scope>
    <source>
        <strain evidence="2">DSM 44829</strain>
    </source>
</reference>
<organism evidence="2 3">
    <name type="scientific">Mycolicibacterium cosmeticum</name>
    <dbReference type="NCBI Taxonomy" id="258533"/>
    <lineage>
        <taxon>Bacteria</taxon>
        <taxon>Bacillati</taxon>
        <taxon>Actinomycetota</taxon>
        <taxon>Actinomycetes</taxon>
        <taxon>Mycobacteriales</taxon>
        <taxon>Mycobacteriaceae</taxon>
        <taxon>Mycolicibacterium</taxon>
    </lineage>
</organism>
<dbReference type="SUPFAM" id="SSF54373">
    <property type="entry name" value="FAD-linked reductases, C-terminal domain"/>
    <property type="match status" value="1"/>
</dbReference>